<evidence type="ECO:0000313" key="3">
    <source>
        <dbReference type="Proteomes" id="UP000287166"/>
    </source>
</evidence>
<protein>
    <submittedName>
        <fullName evidence="2">Uncharacterized protein</fullName>
    </submittedName>
</protein>
<reference evidence="2 3" key="1">
    <citation type="journal article" date="2018" name="Sci. Rep.">
        <title>Genome sequence of the cauliflower mushroom Sparassis crispa (Hanabiratake) and its association with beneficial usage.</title>
        <authorList>
            <person name="Kiyama R."/>
            <person name="Furutani Y."/>
            <person name="Kawaguchi K."/>
            <person name="Nakanishi T."/>
        </authorList>
    </citation>
    <scope>NUCLEOTIDE SEQUENCE [LARGE SCALE GENOMIC DNA]</scope>
</reference>
<gene>
    <name evidence="2" type="ORF">SCP_0510130</name>
</gene>
<comment type="caution">
    <text evidence="2">The sequence shown here is derived from an EMBL/GenBank/DDBJ whole genome shotgun (WGS) entry which is preliminary data.</text>
</comment>
<dbReference type="GeneID" id="38780871"/>
<dbReference type="AlphaFoldDB" id="A0A401GQD2"/>
<dbReference type="RefSeq" id="XP_027614867.1">
    <property type="nucleotide sequence ID" value="XM_027759066.1"/>
</dbReference>
<proteinExistence type="predicted"/>
<evidence type="ECO:0000313" key="2">
    <source>
        <dbReference type="EMBL" id="GBE83954.1"/>
    </source>
</evidence>
<dbReference type="InParanoid" id="A0A401GQD2"/>
<dbReference type="Proteomes" id="UP000287166">
    <property type="component" value="Unassembled WGS sequence"/>
</dbReference>
<dbReference type="EMBL" id="BFAD01000005">
    <property type="protein sequence ID" value="GBE83954.1"/>
    <property type="molecule type" value="Genomic_DNA"/>
</dbReference>
<evidence type="ECO:0000256" key="1">
    <source>
        <dbReference type="SAM" id="MobiDB-lite"/>
    </source>
</evidence>
<name>A0A401GQD2_9APHY</name>
<accession>A0A401GQD2</accession>
<keyword evidence="3" id="KW-1185">Reference proteome</keyword>
<organism evidence="2 3">
    <name type="scientific">Sparassis crispa</name>
    <dbReference type="NCBI Taxonomy" id="139825"/>
    <lineage>
        <taxon>Eukaryota</taxon>
        <taxon>Fungi</taxon>
        <taxon>Dikarya</taxon>
        <taxon>Basidiomycota</taxon>
        <taxon>Agaricomycotina</taxon>
        <taxon>Agaricomycetes</taxon>
        <taxon>Polyporales</taxon>
        <taxon>Sparassidaceae</taxon>
        <taxon>Sparassis</taxon>
    </lineage>
</organism>
<sequence>MNTVTAPGQLAPRPHPGRRTRRITRAGSWPTLLFSKIAAFQGFQSGPSARTGYAKARELNVVDVVSGAQIPQFLGAFC</sequence>
<feature type="region of interest" description="Disordered" evidence="1">
    <location>
        <begin position="1"/>
        <end position="21"/>
    </location>
</feature>